<dbReference type="InterPro" id="IPR028352">
    <property type="entry name" value="Surface_antig_SAG1"/>
</dbReference>
<dbReference type="VEuPathDB" id="ToxoDB:NCLIV_004421"/>
<dbReference type="EMBL" id="FR823381">
    <property type="protein sequence ID" value="CBZ49961.1"/>
    <property type="molecule type" value="Genomic_DNA"/>
</dbReference>
<dbReference type="InParanoid" id="F0V8C0"/>
<organism evidence="2 4">
    <name type="scientific">Neospora caninum (strain Liverpool)</name>
    <dbReference type="NCBI Taxonomy" id="572307"/>
    <lineage>
        <taxon>Eukaryota</taxon>
        <taxon>Sar</taxon>
        <taxon>Alveolata</taxon>
        <taxon>Apicomplexa</taxon>
        <taxon>Conoidasida</taxon>
        <taxon>Coccidia</taxon>
        <taxon>Eucoccidiorida</taxon>
        <taxon>Eimeriorina</taxon>
        <taxon>Sarcocystidae</taxon>
        <taxon>Neospora</taxon>
    </lineage>
</organism>
<dbReference type="GeneID" id="13446010"/>
<dbReference type="PRINTS" id="PR01801">
    <property type="entry name" value="SURFCEANTIGN"/>
</dbReference>
<dbReference type="SUPFAM" id="SSF74877">
    <property type="entry name" value="Major surface antigen p30, SAG1"/>
    <property type="match status" value="2"/>
</dbReference>
<dbReference type="InterPro" id="IPR036755">
    <property type="entry name" value="SRS_dom_sf"/>
</dbReference>
<dbReference type="AlphaFoldDB" id="F0V8C0"/>
<reference evidence="4" key="3">
    <citation type="journal article" date="2012" name="PLoS Pathog.">
        <title>Comparative genomics of the apicomplexan parasites Toxoplasma gondii and Neospora caninum: Coccidia differing in host range and transmission strategy.</title>
        <authorList>
            <person name="Reid A.J."/>
            <person name="Vermont S.J."/>
            <person name="Cotton J.A."/>
            <person name="Harris D."/>
            <person name="Hill-Cawthorne G.A."/>
            <person name="Konen-Waisman S."/>
            <person name="Latham S.M."/>
            <person name="Mourier T."/>
            <person name="Norton R."/>
            <person name="Quail M.A."/>
            <person name="Sanders M."/>
            <person name="Shanmugam D."/>
            <person name="Sohal A."/>
            <person name="Wasmuth J.D."/>
            <person name="Brunk B."/>
            <person name="Grigg M.E."/>
            <person name="Howard J.C."/>
            <person name="Parkinson J."/>
            <person name="Roos D.S."/>
            <person name="Trees A.J."/>
            <person name="Berriman M."/>
            <person name="Pain A."/>
            <person name="Wastling J.M."/>
        </authorList>
    </citation>
    <scope>NUCLEOTIDE SEQUENCE [LARGE SCALE GENOMIC DNA]</scope>
    <source>
        <strain evidence="4">Liverpool</strain>
    </source>
</reference>
<reference evidence="3" key="4">
    <citation type="journal article" date="2015" name="PLoS ONE">
        <title>Comprehensive Evaluation of Toxoplasma gondii VEG and Neospora caninum LIV Genomes with Tachyzoite Stage Transcriptome and Proteome Defines Novel Transcript Features.</title>
        <authorList>
            <person name="Ramaprasad A."/>
            <person name="Mourier T."/>
            <person name="Naeem R."/>
            <person name="Malas T.B."/>
            <person name="Moussa E."/>
            <person name="Panigrahi A."/>
            <person name="Vermont S.J."/>
            <person name="Otto T.D."/>
            <person name="Wastling J."/>
            <person name="Pain A."/>
        </authorList>
    </citation>
    <scope>NUCLEOTIDE SEQUENCE</scope>
    <source>
        <strain evidence="3">Liverpool</strain>
    </source>
</reference>
<keyword evidence="4" id="KW-1185">Reference proteome</keyword>
<reference evidence="2" key="1">
    <citation type="submission" date="2011-02" db="EMBL/GenBank/DDBJ databases">
        <authorList>
            <person name="Aslett M."/>
        </authorList>
    </citation>
    <scope>NUCLEOTIDE SEQUENCE</scope>
    <source>
        <strain evidence="2">Liverpool</strain>
    </source>
</reference>
<sequence length="385" mass="40458">MARTSRMAHRCGGIRSKARKLVAVCMGGVLLFSGGGAVSAESVEGLLRRNLVSSPRDTGAETNTAENVATCTLEGNPVSVRASSSSLTLSLSQGTLSATVQCQGDGYTFVPSEETHVCDGQAVDSKGGSRAVSCTIGTKNMGNPVTLQDLLGTSNPVQWNIPHSETQNEGEQRTLTLTEADLPRTDKSFMVGCQKATNSPCNVTVNVNARPSSVNDKNVVTCAYGKDSNPKPVEVEMSENKNTLTIDCGTDASMYPQDYTSHYCAPESESKEQCIKKNYSDVLGTFDSSWWSTQQKGISATLTIPKTDFPPEDQSLLVACVPESLSTENTKKANSIPHSVTGITACRVLVTVKKANSASTASPSPHAIATASGAALLAGFLAGSF</sequence>
<evidence type="ECO:0000313" key="4">
    <source>
        <dbReference type="Proteomes" id="UP000007494"/>
    </source>
</evidence>
<dbReference type="EMBL" id="LN714475">
    <property type="protein sequence ID" value="CEL64549.1"/>
    <property type="molecule type" value="Genomic_DNA"/>
</dbReference>
<evidence type="ECO:0000259" key="1">
    <source>
        <dbReference type="Pfam" id="PF04092"/>
    </source>
</evidence>
<evidence type="ECO:0000313" key="2">
    <source>
        <dbReference type="EMBL" id="CBZ49961.1"/>
    </source>
</evidence>
<proteinExistence type="predicted"/>
<evidence type="ECO:0000313" key="3">
    <source>
        <dbReference type="EMBL" id="CEL64549.1"/>
    </source>
</evidence>
<dbReference type="RefSeq" id="XP_003879996.1">
    <property type="nucleotide sequence ID" value="XM_003879947.1"/>
</dbReference>
<dbReference type="Pfam" id="PF04092">
    <property type="entry name" value="SAG"/>
    <property type="match status" value="2"/>
</dbReference>
<feature type="domain" description="SRS" evidence="1">
    <location>
        <begin position="218"/>
        <end position="352"/>
    </location>
</feature>
<feature type="domain" description="SRS" evidence="1">
    <location>
        <begin position="67"/>
        <end position="207"/>
    </location>
</feature>
<reference evidence="2" key="2">
    <citation type="submission" date="2011-03" db="EMBL/GenBank/DDBJ databases">
        <title>Comparative genomics and transcriptomics of Neospora caninum and Toxoplasma gondii.</title>
        <authorList>
            <person name="Reid A.J."/>
            <person name="Sohal A."/>
            <person name="Harris D."/>
            <person name="Quail M."/>
            <person name="Sanders M."/>
            <person name="Berriman M."/>
            <person name="Wastling J.M."/>
            <person name="Pain A."/>
        </authorList>
    </citation>
    <scope>NUCLEOTIDE SEQUENCE</scope>
    <source>
        <strain evidence="2">Liverpool</strain>
    </source>
</reference>
<protein>
    <submittedName>
        <fullName evidence="2 3">Srs domain-containing protein</fullName>
    </submittedName>
</protein>
<name>F0V8C0_NEOCL</name>
<dbReference type="Proteomes" id="UP000007494">
    <property type="component" value="Chromosome Ib"/>
</dbReference>
<dbReference type="Gene3D" id="2.60.40.1320">
    <property type="entry name" value="SRS domain"/>
    <property type="match status" value="2"/>
</dbReference>
<accession>F0V8C0</accession>
<dbReference type="InterPro" id="IPR007226">
    <property type="entry name" value="SRS_dom"/>
</dbReference>
<dbReference type="GO" id="GO:0016020">
    <property type="term" value="C:membrane"/>
    <property type="evidence" value="ECO:0007669"/>
    <property type="project" value="InterPro"/>
</dbReference>
<gene>
    <name evidence="3" type="ORF">BN1204_004421</name>
    <name evidence="2" type="ORF">NCLIV_004421</name>
</gene>